<comment type="caution">
    <text evidence="2">The sequence shown here is derived from an EMBL/GenBank/DDBJ whole genome shotgun (WGS) entry which is preliminary data.</text>
</comment>
<feature type="region of interest" description="Disordered" evidence="1">
    <location>
        <begin position="56"/>
        <end position="76"/>
    </location>
</feature>
<evidence type="ECO:0000313" key="2">
    <source>
        <dbReference type="EMBL" id="MFF3568426.1"/>
    </source>
</evidence>
<evidence type="ECO:0000256" key="1">
    <source>
        <dbReference type="SAM" id="MobiDB-lite"/>
    </source>
</evidence>
<organism evidence="2 3">
    <name type="scientific">Nocardia jiangxiensis</name>
    <dbReference type="NCBI Taxonomy" id="282685"/>
    <lineage>
        <taxon>Bacteria</taxon>
        <taxon>Bacillati</taxon>
        <taxon>Actinomycetota</taxon>
        <taxon>Actinomycetes</taxon>
        <taxon>Mycobacteriales</taxon>
        <taxon>Nocardiaceae</taxon>
        <taxon>Nocardia</taxon>
    </lineage>
</organism>
<feature type="region of interest" description="Disordered" evidence="1">
    <location>
        <begin position="1"/>
        <end position="27"/>
    </location>
</feature>
<sequence length="109" mass="11660">MTALEPAGSRKVVRLLPPPSRTAPRHAATATSARHALAPGRHAAAAYLAAKPGRRRELGRHRASLPRTASGAGPAHAGLNNYDRMLFWFAGALLTLRIAFVGENVIDEY</sequence>
<accession>A0ABW6RWN2</accession>
<proteinExistence type="predicted"/>
<reference evidence="2 3" key="1">
    <citation type="submission" date="2024-10" db="EMBL/GenBank/DDBJ databases">
        <title>The Natural Products Discovery Center: Release of the First 8490 Sequenced Strains for Exploring Actinobacteria Biosynthetic Diversity.</title>
        <authorList>
            <person name="Kalkreuter E."/>
            <person name="Kautsar S.A."/>
            <person name="Yang D."/>
            <person name="Bader C.D."/>
            <person name="Teijaro C.N."/>
            <person name="Fluegel L."/>
            <person name="Davis C.M."/>
            <person name="Simpson J.R."/>
            <person name="Lauterbach L."/>
            <person name="Steele A.D."/>
            <person name="Gui C."/>
            <person name="Meng S."/>
            <person name="Li G."/>
            <person name="Viehrig K."/>
            <person name="Ye F."/>
            <person name="Su P."/>
            <person name="Kiefer A.F."/>
            <person name="Nichols A."/>
            <person name="Cepeda A.J."/>
            <person name="Yan W."/>
            <person name="Fan B."/>
            <person name="Jiang Y."/>
            <person name="Adhikari A."/>
            <person name="Zheng C.-J."/>
            <person name="Schuster L."/>
            <person name="Cowan T.M."/>
            <person name="Smanski M.J."/>
            <person name="Chevrette M.G."/>
            <person name="De Carvalho L.P.S."/>
            <person name="Shen B."/>
        </authorList>
    </citation>
    <scope>NUCLEOTIDE SEQUENCE [LARGE SCALE GENOMIC DNA]</scope>
    <source>
        <strain evidence="2 3">NPDC002593</strain>
    </source>
</reference>
<keyword evidence="3" id="KW-1185">Reference proteome</keyword>
<dbReference type="EMBL" id="JBIAQY010000003">
    <property type="protein sequence ID" value="MFF3568426.1"/>
    <property type="molecule type" value="Genomic_DNA"/>
</dbReference>
<protein>
    <submittedName>
        <fullName evidence="2">Uncharacterized protein</fullName>
    </submittedName>
</protein>
<dbReference type="Proteomes" id="UP001601992">
    <property type="component" value="Unassembled WGS sequence"/>
</dbReference>
<dbReference type="RefSeq" id="WP_040829213.1">
    <property type="nucleotide sequence ID" value="NZ_JBIAQY010000003.1"/>
</dbReference>
<evidence type="ECO:0000313" key="3">
    <source>
        <dbReference type="Proteomes" id="UP001601992"/>
    </source>
</evidence>
<gene>
    <name evidence="2" type="ORF">ACFYXQ_11705</name>
</gene>
<name>A0ABW6RWN2_9NOCA</name>